<evidence type="ECO:0000256" key="3">
    <source>
        <dbReference type="ARBA" id="ARBA00022845"/>
    </source>
</evidence>
<dbReference type="InterPro" id="IPR005874">
    <property type="entry name" value="SUI1_euk"/>
</dbReference>
<keyword evidence="4" id="KW-0648">Protein biosynthesis</keyword>
<dbReference type="EMBL" id="HBDZ01014391">
    <property type="protein sequence ID" value="CAD8249193.1"/>
    <property type="molecule type" value="Transcribed_RNA"/>
</dbReference>
<dbReference type="NCBIfam" id="TIGR01160">
    <property type="entry name" value="SUI1_MOF2"/>
    <property type="match status" value="1"/>
</dbReference>
<dbReference type="CDD" id="cd11566">
    <property type="entry name" value="eIF1_SUI1"/>
    <property type="match status" value="1"/>
</dbReference>
<dbReference type="FunFam" id="3.30.780.10:FF:000001">
    <property type="entry name" value="Eukaryotic translation initiation factor SUI1"/>
    <property type="match status" value="1"/>
</dbReference>
<reference evidence="6" key="1">
    <citation type="submission" date="2021-01" db="EMBL/GenBank/DDBJ databases">
        <authorList>
            <person name="Corre E."/>
            <person name="Pelletier E."/>
            <person name="Niang G."/>
            <person name="Scheremetjew M."/>
            <person name="Finn R."/>
            <person name="Kale V."/>
            <person name="Holt S."/>
            <person name="Cochrane G."/>
            <person name="Meng A."/>
            <person name="Brown T."/>
            <person name="Cohen L."/>
        </authorList>
    </citation>
    <scope>NUCLEOTIDE SEQUENCE</scope>
    <source>
        <strain evidence="6">CCMP1413</strain>
    </source>
</reference>
<evidence type="ECO:0000313" key="6">
    <source>
        <dbReference type="EMBL" id="CAD8249193.1"/>
    </source>
</evidence>
<gene>
    <name evidence="6" type="ORF">PCOL08062_LOCUS11042</name>
</gene>
<sequence length="113" mass="12501">MTDIGNLGATFDPFAEAAGEDTSVAANKDYVHVRVQQRNGRKSLTTVQGIPEKYGKSKILKSLKKTYCCNGCVVEDAELGQVIQLQGDQRKNVQEFLTESKIVKKDLIKLHGF</sequence>
<dbReference type="Gene3D" id="3.30.780.10">
    <property type="entry name" value="SUI1-like domain"/>
    <property type="match status" value="1"/>
</dbReference>
<dbReference type="GO" id="GO:0003729">
    <property type="term" value="F:mRNA binding"/>
    <property type="evidence" value="ECO:0007669"/>
    <property type="project" value="UniProtKB-ARBA"/>
</dbReference>
<dbReference type="GO" id="GO:0003743">
    <property type="term" value="F:translation initiation factor activity"/>
    <property type="evidence" value="ECO:0007669"/>
    <property type="project" value="InterPro"/>
</dbReference>
<dbReference type="Pfam" id="PF01253">
    <property type="entry name" value="SUI1"/>
    <property type="match status" value="1"/>
</dbReference>
<proteinExistence type="inferred from homology"/>
<comment type="function">
    <text evidence="1">Probably involved in translation.</text>
</comment>
<evidence type="ECO:0000256" key="4">
    <source>
        <dbReference type="ARBA" id="ARBA00022917"/>
    </source>
</evidence>
<dbReference type="AlphaFoldDB" id="A0A7R9TYR2"/>
<keyword evidence="3" id="KW-0810">Translation regulation</keyword>
<accession>A0A7R9TYR2</accession>
<evidence type="ECO:0000256" key="1">
    <source>
        <dbReference type="ARBA" id="ARBA00003130"/>
    </source>
</evidence>
<name>A0A7R9TYR2_9VIRI</name>
<dbReference type="PANTHER" id="PTHR10388">
    <property type="entry name" value="EUKARYOTIC TRANSLATION INITIATION FACTOR SUI1"/>
    <property type="match status" value="1"/>
</dbReference>
<comment type="similarity">
    <text evidence="2">Belongs to the SUI1 family.</text>
</comment>
<protein>
    <recommendedName>
        <fullName evidence="5">SUI1 domain-containing protein</fullName>
    </recommendedName>
</protein>
<evidence type="ECO:0000256" key="2">
    <source>
        <dbReference type="ARBA" id="ARBA00005422"/>
    </source>
</evidence>
<feature type="domain" description="SUI1" evidence="5">
    <location>
        <begin position="31"/>
        <end position="101"/>
    </location>
</feature>
<dbReference type="SUPFAM" id="SSF55159">
    <property type="entry name" value="eIF1-like"/>
    <property type="match status" value="1"/>
</dbReference>
<dbReference type="PIRSF" id="PIRSF004499">
    <property type="entry name" value="SUI1_euk"/>
    <property type="match status" value="1"/>
</dbReference>
<dbReference type="InterPro" id="IPR036877">
    <property type="entry name" value="SUI1_dom_sf"/>
</dbReference>
<evidence type="ECO:0000259" key="5">
    <source>
        <dbReference type="PROSITE" id="PS50296"/>
    </source>
</evidence>
<dbReference type="InterPro" id="IPR001950">
    <property type="entry name" value="SUI1"/>
</dbReference>
<dbReference type="PROSITE" id="PS50296">
    <property type="entry name" value="SUI1"/>
    <property type="match status" value="1"/>
</dbReference>
<organism evidence="6">
    <name type="scientific">Prasinoderma coloniale</name>
    <dbReference type="NCBI Taxonomy" id="156133"/>
    <lineage>
        <taxon>Eukaryota</taxon>
        <taxon>Viridiplantae</taxon>
        <taxon>Prasinodermophyta</taxon>
        <taxon>Prasinodermophyceae</taxon>
        <taxon>Prasinodermales</taxon>
        <taxon>Prasinodermaceae</taxon>
        <taxon>Prasinoderma</taxon>
    </lineage>
</organism>
<dbReference type="GO" id="GO:0006417">
    <property type="term" value="P:regulation of translation"/>
    <property type="evidence" value="ECO:0007669"/>
    <property type="project" value="UniProtKB-KW"/>
</dbReference>